<dbReference type="EMBL" id="CP036291">
    <property type="protein sequence ID" value="QDU89177.1"/>
    <property type="molecule type" value="Genomic_DNA"/>
</dbReference>
<keyword evidence="9" id="KW-1185">Reference proteome</keyword>
<evidence type="ECO:0000256" key="1">
    <source>
        <dbReference type="ARBA" id="ARBA00004651"/>
    </source>
</evidence>
<dbReference type="OrthoDB" id="279749at2"/>
<dbReference type="GO" id="GO:0005886">
    <property type="term" value="C:plasma membrane"/>
    <property type="evidence" value="ECO:0007669"/>
    <property type="project" value="UniProtKB-SubCell"/>
</dbReference>
<evidence type="ECO:0000313" key="8">
    <source>
        <dbReference type="EMBL" id="QDU89177.1"/>
    </source>
</evidence>
<keyword evidence="4 6" id="KW-1133">Transmembrane helix</keyword>
<evidence type="ECO:0000256" key="2">
    <source>
        <dbReference type="ARBA" id="ARBA00022475"/>
    </source>
</evidence>
<dbReference type="AlphaFoldDB" id="A0A518DCG6"/>
<dbReference type="InterPro" id="IPR003004">
    <property type="entry name" value="GspF/PilC"/>
</dbReference>
<comment type="subcellular location">
    <subcellularLocation>
        <location evidence="1">Cell membrane</location>
        <topology evidence="1">Multi-pass membrane protein</topology>
    </subcellularLocation>
</comment>
<dbReference type="PANTHER" id="PTHR30012:SF0">
    <property type="entry name" value="TYPE II SECRETION SYSTEM PROTEIN F-RELATED"/>
    <property type="match status" value="1"/>
</dbReference>
<feature type="transmembrane region" description="Helical" evidence="6">
    <location>
        <begin position="160"/>
        <end position="178"/>
    </location>
</feature>
<evidence type="ECO:0000256" key="6">
    <source>
        <dbReference type="SAM" id="Phobius"/>
    </source>
</evidence>
<evidence type="ECO:0000256" key="3">
    <source>
        <dbReference type="ARBA" id="ARBA00022692"/>
    </source>
</evidence>
<dbReference type="RefSeq" id="WP_145285172.1">
    <property type="nucleotide sequence ID" value="NZ_CP036291.1"/>
</dbReference>
<feature type="domain" description="Type II secretion system protein GspF" evidence="7">
    <location>
        <begin position="14"/>
        <end position="132"/>
    </location>
</feature>
<reference evidence="8 9" key="1">
    <citation type="submission" date="2019-02" db="EMBL/GenBank/DDBJ databases">
        <title>Deep-cultivation of Planctomycetes and their phenomic and genomic characterization uncovers novel biology.</title>
        <authorList>
            <person name="Wiegand S."/>
            <person name="Jogler M."/>
            <person name="Boedeker C."/>
            <person name="Pinto D."/>
            <person name="Vollmers J."/>
            <person name="Rivas-Marin E."/>
            <person name="Kohn T."/>
            <person name="Peeters S.H."/>
            <person name="Heuer A."/>
            <person name="Rast P."/>
            <person name="Oberbeckmann S."/>
            <person name="Bunk B."/>
            <person name="Jeske O."/>
            <person name="Meyerdierks A."/>
            <person name="Storesund J.E."/>
            <person name="Kallscheuer N."/>
            <person name="Luecker S."/>
            <person name="Lage O.M."/>
            <person name="Pohl T."/>
            <person name="Merkel B.J."/>
            <person name="Hornburger P."/>
            <person name="Mueller R.-W."/>
            <person name="Bruemmer F."/>
            <person name="Labrenz M."/>
            <person name="Spormann A.M."/>
            <person name="Op den Camp H."/>
            <person name="Overmann J."/>
            <person name="Amann R."/>
            <person name="Jetten M.S.M."/>
            <person name="Mascher T."/>
            <person name="Medema M.H."/>
            <person name="Devos D.P."/>
            <person name="Kaster A.-K."/>
            <person name="Ovreas L."/>
            <person name="Rohde M."/>
            <person name="Galperin M.Y."/>
            <person name="Jogler C."/>
        </authorList>
    </citation>
    <scope>NUCLEOTIDE SEQUENCE [LARGE SCALE GENOMIC DNA]</scope>
    <source>
        <strain evidence="8 9">Pla175</strain>
    </source>
</reference>
<sequence>MSSVSVDDLMAFNDQLVALRRAGVPLDFGLSRPSDDAASLERFNTAVVRHISRGEPMDQAVRASTQSASQSYLGKLLVGLREGRLPSVLDGAARVAALSERSGSDLKIAFAYPLLLALLSCVGLMGFCVLLAPTFASTYEDLREAPGQGARLLLWSRDHIAYWGVAAALLLLTVWLWIRRAKARPTRAVANQRWAEYAGAAADLLEAGVPLEEAFHLAADACGDSSLAETDPTPPLLAWATGPQYSLADQSLALRAVASVYGHSAERRAERFGRVAPIVATAAIGGAFALAYGLALFVPVIELLLTLAKP</sequence>
<accession>A0A518DCG6</accession>
<gene>
    <name evidence="8" type="ORF">Pla175_25640</name>
</gene>
<evidence type="ECO:0000256" key="5">
    <source>
        <dbReference type="ARBA" id="ARBA00023136"/>
    </source>
</evidence>
<keyword evidence="3 6" id="KW-0812">Transmembrane</keyword>
<dbReference type="PANTHER" id="PTHR30012">
    <property type="entry name" value="GENERAL SECRETION PATHWAY PROTEIN"/>
    <property type="match status" value="1"/>
</dbReference>
<evidence type="ECO:0000313" key="9">
    <source>
        <dbReference type="Proteomes" id="UP000317429"/>
    </source>
</evidence>
<dbReference type="KEGG" id="pnd:Pla175_25640"/>
<feature type="transmembrane region" description="Helical" evidence="6">
    <location>
        <begin position="275"/>
        <end position="301"/>
    </location>
</feature>
<keyword evidence="2" id="KW-1003">Cell membrane</keyword>
<dbReference type="InterPro" id="IPR018076">
    <property type="entry name" value="T2SS_GspF_dom"/>
</dbReference>
<feature type="transmembrane region" description="Helical" evidence="6">
    <location>
        <begin position="109"/>
        <end position="132"/>
    </location>
</feature>
<name>A0A518DCG6_9BACT</name>
<keyword evidence="5 6" id="KW-0472">Membrane</keyword>
<evidence type="ECO:0000259" key="7">
    <source>
        <dbReference type="Pfam" id="PF00482"/>
    </source>
</evidence>
<proteinExistence type="predicted"/>
<organism evidence="8 9">
    <name type="scientific">Pirellulimonas nuda</name>
    <dbReference type="NCBI Taxonomy" id="2528009"/>
    <lineage>
        <taxon>Bacteria</taxon>
        <taxon>Pseudomonadati</taxon>
        <taxon>Planctomycetota</taxon>
        <taxon>Planctomycetia</taxon>
        <taxon>Pirellulales</taxon>
        <taxon>Lacipirellulaceae</taxon>
        <taxon>Pirellulimonas</taxon>
    </lineage>
</organism>
<protein>
    <submittedName>
        <fullName evidence="8">Type IV pilin biogenesis protein</fullName>
    </submittedName>
</protein>
<evidence type="ECO:0000256" key="4">
    <source>
        <dbReference type="ARBA" id="ARBA00022989"/>
    </source>
</evidence>
<dbReference type="Pfam" id="PF00482">
    <property type="entry name" value="T2SSF"/>
    <property type="match status" value="1"/>
</dbReference>
<dbReference type="Proteomes" id="UP000317429">
    <property type="component" value="Chromosome"/>
</dbReference>